<name>A0AAW9K7X0_CARML</name>
<evidence type="ECO:0000313" key="6">
    <source>
        <dbReference type="Proteomes" id="UP001290462"/>
    </source>
</evidence>
<feature type="domain" description="ABC transporter" evidence="4">
    <location>
        <begin position="2"/>
        <end position="229"/>
    </location>
</feature>
<dbReference type="InterPro" id="IPR051782">
    <property type="entry name" value="ABC_Transporter_VariousFunc"/>
</dbReference>
<proteinExistence type="predicted"/>
<dbReference type="RefSeq" id="WP_010054047.1">
    <property type="nucleotide sequence ID" value="NZ_BJOJ01000016.1"/>
</dbReference>
<dbReference type="Pfam" id="PF00005">
    <property type="entry name" value="ABC_tran"/>
    <property type="match status" value="1"/>
</dbReference>
<dbReference type="GO" id="GO:0005524">
    <property type="term" value="F:ATP binding"/>
    <property type="evidence" value="ECO:0007669"/>
    <property type="project" value="UniProtKB-KW"/>
</dbReference>
<evidence type="ECO:0000259" key="4">
    <source>
        <dbReference type="PROSITE" id="PS50893"/>
    </source>
</evidence>
<dbReference type="PROSITE" id="PS50893">
    <property type="entry name" value="ABC_TRANSPORTER_2"/>
    <property type="match status" value="1"/>
</dbReference>
<dbReference type="PROSITE" id="PS00211">
    <property type="entry name" value="ABC_TRANSPORTER_1"/>
    <property type="match status" value="1"/>
</dbReference>
<gene>
    <name evidence="5" type="ORF">RAK27_06875</name>
</gene>
<dbReference type="AlphaFoldDB" id="A0AAW9K7X0"/>
<evidence type="ECO:0000313" key="5">
    <source>
        <dbReference type="EMBL" id="MDZ5758383.1"/>
    </source>
</evidence>
<dbReference type="InterPro" id="IPR003439">
    <property type="entry name" value="ABC_transporter-like_ATP-bd"/>
</dbReference>
<evidence type="ECO:0000256" key="2">
    <source>
        <dbReference type="ARBA" id="ARBA00022741"/>
    </source>
</evidence>
<protein>
    <submittedName>
        <fullName evidence="5">ABC transporter ATP-binding protein</fullName>
    </submittedName>
</protein>
<reference evidence="5" key="1">
    <citation type="submission" date="2023-08" db="EMBL/GenBank/DDBJ databases">
        <title>Genomic characterization of piscicolin 126 produced by Carnobacterium maltaromaticum CM22 strain isolated from salmon (Salmo salar).</title>
        <authorList>
            <person name="Gonzalez-Gragera E."/>
            <person name="Garcia-Lopez J.D."/>
            <person name="Teso-Perez C."/>
            <person name="Gimenez-Hernandez I."/>
            <person name="Peralta-Sanchez J.M."/>
            <person name="Valdivia E."/>
            <person name="Montalban-Lopez M."/>
            <person name="Martin-Platero A.M."/>
            <person name="Banos A."/>
            <person name="Martinez-Bueno M."/>
        </authorList>
    </citation>
    <scope>NUCLEOTIDE SEQUENCE</scope>
    <source>
        <strain evidence="5">CM22</strain>
    </source>
</reference>
<evidence type="ECO:0000256" key="3">
    <source>
        <dbReference type="ARBA" id="ARBA00022840"/>
    </source>
</evidence>
<dbReference type="SMART" id="SM00382">
    <property type="entry name" value="AAA"/>
    <property type="match status" value="1"/>
</dbReference>
<accession>A0AAW9K7X0</accession>
<keyword evidence="1" id="KW-0813">Transport</keyword>
<keyword evidence="3 5" id="KW-0067">ATP-binding</keyword>
<evidence type="ECO:0000256" key="1">
    <source>
        <dbReference type="ARBA" id="ARBA00022448"/>
    </source>
</evidence>
<dbReference type="Proteomes" id="UP001290462">
    <property type="component" value="Unassembled WGS sequence"/>
</dbReference>
<dbReference type="PANTHER" id="PTHR42939">
    <property type="entry name" value="ABC TRANSPORTER ATP-BINDING PROTEIN ALBC-RELATED"/>
    <property type="match status" value="1"/>
</dbReference>
<dbReference type="InterPro" id="IPR003593">
    <property type="entry name" value="AAA+_ATPase"/>
</dbReference>
<dbReference type="EMBL" id="JAVBVO010000003">
    <property type="protein sequence ID" value="MDZ5758383.1"/>
    <property type="molecule type" value="Genomic_DNA"/>
</dbReference>
<dbReference type="PANTHER" id="PTHR42939:SF1">
    <property type="entry name" value="ABC TRANSPORTER ATP-BINDING PROTEIN ALBC-RELATED"/>
    <property type="match status" value="1"/>
</dbReference>
<dbReference type="Gene3D" id="3.40.50.300">
    <property type="entry name" value="P-loop containing nucleotide triphosphate hydrolases"/>
    <property type="match status" value="1"/>
</dbReference>
<dbReference type="InterPro" id="IPR025302">
    <property type="entry name" value="DrrA1/2-like_C"/>
</dbReference>
<dbReference type="Pfam" id="PF13732">
    <property type="entry name" value="DrrA1-3_C"/>
    <property type="match status" value="1"/>
</dbReference>
<sequence length="299" mass="33755">MLEVKHLKKTFGNLTAVDDLSFTIKDGEILGMIGQNGAGKTTTFRLILKFLTQDSGEVLWNGHPLKKTDYDIIGYLPEERGLYPKVSIEDQIYYFARLRGKSKKEIKPLIDGWMEKFQVKGKKTDKVKSLSKGNQQKVQLICTLIHEPKLVILDEPFSGLDPVNADLLQKGIIELREKGSCVIFSSHQMENVEEICDHLVMLRNGEMVLNGKVKDIREQFGRTKIFIDSKLNQNELLALPGVSEVSTTTEGLSVLHLTDPAYGQEIFNIVTKDGYIPTFSQMPPTLEEIFKMKAGDLHE</sequence>
<dbReference type="GeneID" id="83605576"/>
<organism evidence="5 6">
    <name type="scientific">Carnobacterium maltaromaticum</name>
    <name type="common">Carnobacterium piscicola</name>
    <dbReference type="NCBI Taxonomy" id="2751"/>
    <lineage>
        <taxon>Bacteria</taxon>
        <taxon>Bacillati</taxon>
        <taxon>Bacillota</taxon>
        <taxon>Bacilli</taxon>
        <taxon>Lactobacillales</taxon>
        <taxon>Carnobacteriaceae</taxon>
        <taxon>Carnobacterium</taxon>
    </lineage>
</organism>
<comment type="caution">
    <text evidence="5">The sequence shown here is derived from an EMBL/GenBank/DDBJ whole genome shotgun (WGS) entry which is preliminary data.</text>
</comment>
<keyword evidence="2" id="KW-0547">Nucleotide-binding</keyword>
<dbReference type="InterPro" id="IPR017871">
    <property type="entry name" value="ABC_transporter-like_CS"/>
</dbReference>
<dbReference type="InterPro" id="IPR027417">
    <property type="entry name" value="P-loop_NTPase"/>
</dbReference>
<dbReference type="SUPFAM" id="SSF52540">
    <property type="entry name" value="P-loop containing nucleoside triphosphate hydrolases"/>
    <property type="match status" value="1"/>
</dbReference>
<dbReference type="GO" id="GO:0016887">
    <property type="term" value="F:ATP hydrolysis activity"/>
    <property type="evidence" value="ECO:0007669"/>
    <property type="project" value="InterPro"/>
</dbReference>